<dbReference type="KEGG" id="llu:AKJ09_11189"/>
<protein>
    <submittedName>
        <fullName evidence="1">Uncharacterized protein</fullName>
    </submittedName>
</protein>
<sequence>MRTELGRLVEVLSRALRKNPSQHTRIRTMRTDLARVGSTLRDMPWPLTGSCPRASQIVGVSGRRGIDRGFASESLDLHDATLMASSA</sequence>
<dbReference type="RefSeq" id="WP_146655127.1">
    <property type="nucleotide sequence ID" value="NZ_CP012333.1"/>
</dbReference>
<evidence type="ECO:0000313" key="1">
    <source>
        <dbReference type="EMBL" id="AKV04526.1"/>
    </source>
</evidence>
<proteinExistence type="predicted"/>
<accession>A0A0K1QFH3</accession>
<name>A0A0K1QFH3_9BACT</name>
<keyword evidence="2" id="KW-1185">Reference proteome</keyword>
<dbReference type="AlphaFoldDB" id="A0A0K1QFH3"/>
<dbReference type="EMBL" id="CP012333">
    <property type="protein sequence ID" value="AKV04526.1"/>
    <property type="molecule type" value="Genomic_DNA"/>
</dbReference>
<reference evidence="1 2" key="1">
    <citation type="submission" date="2015-08" db="EMBL/GenBank/DDBJ databases">
        <authorList>
            <person name="Babu N.S."/>
            <person name="Beckwith C.J."/>
            <person name="Beseler K.G."/>
            <person name="Brison A."/>
            <person name="Carone J.V."/>
            <person name="Caskin T.P."/>
            <person name="Diamond M."/>
            <person name="Durham M.E."/>
            <person name="Foxe J.M."/>
            <person name="Go M."/>
            <person name="Henderson B.A."/>
            <person name="Jones I.B."/>
            <person name="McGettigan J.A."/>
            <person name="Micheletti S.J."/>
            <person name="Nasrallah M.E."/>
            <person name="Ortiz D."/>
            <person name="Piller C.R."/>
            <person name="Privatt S.R."/>
            <person name="Schneider S.L."/>
            <person name="Sharp S."/>
            <person name="Smith T.C."/>
            <person name="Stanton J.D."/>
            <person name="Ullery H.E."/>
            <person name="Wilson R.J."/>
            <person name="Serrano M.G."/>
            <person name="Buck G."/>
            <person name="Lee V."/>
            <person name="Wang Y."/>
            <person name="Carvalho R."/>
            <person name="Voegtly L."/>
            <person name="Shi R."/>
            <person name="Duckworth R."/>
            <person name="Johnson A."/>
            <person name="Loviza R."/>
            <person name="Walstead R."/>
            <person name="Shah Z."/>
            <person name="Kiflezghi M."/>
            <person name="Wade K."/>
            <person name="Ball S.L."/>
            <person name="Bradley K.W."/>
            <person name="Asai D.J."/>
            <person name="Bowman C.A."/>
            <person name="Russell D.A."/>
            <person name="Pope W.H."/>
            <person name="Jacobs-Sera D."/>
            <person name="Hendrix R.W."/>
            <person name="Hatfull G.F."/>
        </authorList>
    </citation>
    <scope>NUCLEOTIDE SEQUENCE [LARGE SCALE GENOMIC DNA]</scope>
    <source>
        <strain evidence="1 2">DSM 27648</strain>
    </source>
</reference>
<organism evidence="1 2">
    <name type="scientific">Labilithrix luteola</name>
    <dbReference type="NCBI Taxonomy" id="1391654"/>
    <lineage>
        <taxon>Bacteria</taxon>
        <taxon>Pseudomonadati</taxon>
        <taxon>Myxococcota</taxon>
        <taxon>Polyangia</taxon>
        <taxon>Polyangiales</taxon>
        <taxon>Labilitrichaceae</taxon>
        <taxon>Labilithrix</taxon>
    </lineage>
</organism>
<dbReference type="STRING" id="1391654.AKJ09_11189"/>
<gene>
    <name evidence="1" type="ORF">AKJ09_11189</name>
</gene>
<dbReference type="Proteomes" id="UP000064967">
    <property type="component" value="Chromosome"/>
</dbReference>
<evidence type="ECO:0000313" key="2">
    <source>
        <dbReference type="Proteomes" id="UP000064967"/>
    </source>
</evidence>